<dbReference type="GO" id="GO:0047276">
    <property type="term" value="F:N-acetyllactosaminide 3-alpha-galactosyltransferase activity"/>
    <property type="evidence" value="ECO:0007669"/>
    <property type="project" value="UniProtKB-EC"/>
</dbReference>
<name>A0A075H8Y3_9ARCH</name>
<evidence type="ECO:0000313" key="3">
    <source>
        <dbReference type="EMBL" id="AIF11630.1"/>
    </source>
</evidence>
<gene>
    <name evidence="3" type="primary">GGTA1</name>
</gene>
<dbReference type="Pfam" id="PF13439">
    <property type="entry name" value="Glyco_transf_4"/>
    <property type="match status" value="1"/>
</dbReference>
<reference evidence="3" key="1">
    <citation type="journal article" date="2014" name="Genome Biol. Evol.">
        <title>Pangenome evidence for extensive interdomain horizontal transfer affecting lineage core and shell genes in uncultured planktonic thaumarchaeota and euryarchaeota.</title>
        <authorList>
            <person name="Deschamps P."/>
            <person name="Zivanovic Y."/>
            <person name="Moreira D."/>
            <person name="Rodriguez-Valera F."/>
            <person name="Lopez-Garcia P."/>
        </authorList>
    </citation>
    <scope>NUCLEOTIDE SEQUENCE</scope>
</reference>
<feature type="domain" description="Glycosyltransferase subfamily 4-like N-terminal" evidence="2">
    <location>
        <begin position="20"/>
        <end position="163"/>
    </location>
</feature>
<dbReference type="EC" id="2.4.1.87" evidence="3"/>
<feature type="domain" description="Glycosyl transferase family 1" evidence="1">
    <location>
        <begin position="164"/>
        <end position="321"/>
    </location>
</feature>
<dbReference type="PANTHER" id="PTHR45947:SF3">
    <property type="entry name" value="SULFOQUINOVOSYL TRANSFERASE SQD2"/>
    <property type="match status" value="1"/>
</dbReference>
<dbReference type="InterPro" id="IPR001296">
    <property type="entry name" value="Glyco_trans_1"/>
</dbReference>
<dbReference type="InterPro" id="IPR028098">
    <property type="entry name" value="Glyco_trans_4-like_N"/>
</dbReference>
<dbReference type="PANTHER" id="PTHR45947">
    <property type="entry name" value="SULFOQUINOVOSYL TRANSFERASE SQD2"/>
    <property type="match status" value="1"/>
</dbReference>
<dbReference type="AlphaFoldDB" id="A0A075H8Y3"/>
<keyword evidence="3" id="KW-0808">Transferase</keyword>
<dbReference type="Gene3D" id="3.40.50.2000">
    <property type="entry name" value="Glycogen Phosphorylase B"/>
    <property type="match status" value="2"/>
</dbReference>
<proteinExistence type="predicted"/>
<keyword evidence="3" id="KW-0328">Glycosyltransferase</keyword>
<accession>A0A075H8Y3</accession>
<organism evidence="3">
    <name type="scientific">uncultured marine thaumarchaeote KM3_53_B02</name>
    <dbReference type="NCBI Taxonomy" id="1456180"/>
    <lineage>
        <taxon>Archaea</taxon>
        <taxon>Nitrososphaerota</taxon>
        <taxon>environmental samples</taxon>
    </lineage>
</organism>
<dbReference type="SUPFAM" id="SSF53756">
    <property type="entry name" value="UDP-Glycosyltransferase/glycogen phosphorylase"/>
    <property type="match status" value="1"/>
</dbReference>
<evidence type="ECO:0000259" key="2">
    <source>
        <dbReference type="Pfam" id="PF13439"/>
    </source>
</evidence>
<dbReference type="Pfam" id="PF00534">
    <property type="entry name" value="Glycos_transf_1"/>
    <property type="match status" value="1"/>
</dbReference>
<dbReference type="InterPro" id="IPR050194">
    <property type="entry name" value="Glycosyltransferase_grp1"/>
</dbReference>
<protein>
    <submittedName>
        <fullName evidence="3">Glycosyl transferase (GGTA1)</fullName>
        <ecNumber evidence="3">2.4.1.87</ecNumber>
    </submittedName>
</protein>
<dbReference type="CDD" id="cd03801">
    <property type="entry name" value="GT4_PimA-like"/>
    <property type="match status" value="1"/>
</dbReference>
<dbReference type="EMBL" id="KF900922">
    <property type="protein sequence ID" value="AIF11630.1"/>
    <property type="molecule type" value="Genomic_DNA"/>
</dbReference>
<sequence length="345" mass="38298">MDDKINRMKILLISPTSKGIGGIAQHVQGLSQFLTNQKHKVDIISSENTFTIPVKGLKNPSFMLSSFLKTKLKKKNDVVHAHNIPAALAMKNSSGKKILSLHGIYSRQIAQLHGKIYSKASETYENNALRSADAITVVSKEAYDYYSKKGFDVIQIPNAIDPTLFPKKAIKRFENQIIYAGRLSKEKGIDILLQAAKILPSKYNLIILGNGPEENKVRDVADSKTNVHYLGYQSKQNTISLIRGSDLLVQPSLMEGVSSTILEAMACETCVVASDVGGNSEIIDNDDTGMLIKPNNREELSDIILDIMKNNEKRSKLATAGLKVVEKYDWKRIGQLYLDVYESII</sequence>
<evidence type="ECO:0000259" key="1">
    <source>
        <dbReference type="Pfam" id="PF00534"/>
    </source>
</evidence>